<name>A0A2J6TK85_9HELO</name>
<feature type="compositionally biased region" description="Basic and acidic residues" evidence="1">
    <location>
        <begin position="145"/>
        <end position="155"/>
    </location>
</feature>
<proteinExistence type="predicted"/>
<sequence length="411" mass="44998">MSWVTLARLITSRSVIHCIRVDCIRAVACRSFHSGIEIGPINAGVTNFDTLGNRRNIGRRSVYERISISSQVNVAAYLGVDTEWHIAPALVDLDKLPVCKLVTDGSNELELLDEGEDPIDKLVTCGIDKDEGTEPKLLEAIPVEPNKDEAQKVEPSELEPEPPYIEPGRLELELERIPGDLETTSVNMLIELDVSPGHCEVRGDSDGPSSRDFEINPSELGEFELETAPAETEELQAGPIKPNELELRLVTCELEEAPIEPPSRVVGISCIELSELKLELEPTPEPDSGTPPIELEAKALVTAPEGLDTYPVPCKVEGGPVVLEGSEFEIIPVELNKLELELNACELETALDETGKLKLRRATFEAKPVELRVLEFGLLTGCEVEAKPVELRVLKSKLLTGCEVEAKPVEL</sequence>
<reference evidence="2 3" key="1">
    <citation type="submission" date="2016-04" db="EMBL/GenBank/DDBJ databases">
        <title>A degradative enzymes factory behind the ericoid mycorrhizal symbiosis.</title>
        <authorList>
            <consortium name="DOE Joint Genome Institute"/>
            <person name="Martino E."/>
            <person name="Morin E."/>
            <person name="Grelet G."/>
            <person name="Kuo A."/>
            <person name="Kohler A."/>
            <person name="Daghino S."/>
            <person name="Barry K."/>
            <person name="Choi C."/>
            <person name="Cichocki N."/>
            <person name="Clum A."/>
            <person name="Copeland A."/>
            <person name="Hainaut M."/>
            <person name="Haridas S."/>
            <person name="Labutti K."/>
            <person name="Lindquist E."/>
            <person name="Lipzen A."/>
            <person name="Khouja H.-R."/>
            <person name="Murat C."/>
            <person name="Ohm R."/>
            <person name="Olson A."/>
            <person name="Spatafora J."/>
            <person name="Veneault-Fourrey C."/>
            <person name="Henrissat B."/>
            <person name="Grigoriev I."/>
            <person name="Martin F."/>
            <person name="Perotto S."/>
        </authorList>
    </citation>
    <scope>NUCLEOTIDE SEQUENCE [LARGE SCALE GENOMIC DNA]</scope>
    <source>
        <strain evidence="2 3">E</strain>
    </source>
</reference>
<evidence type="ECO:0000313" key="2">
    <source>
        <dbReference type="EMBL" id="PMD63424.1"/>
    </source>
</evidence>
<protein>
    <submittedName>
        <fullName evidence="2">Uncharacterized protein</fullName>
    </submittedName>
</protein>
<keyword evidence="3" id="KW-1185">Reference proteome</keyword>
<evidence type="ECO:0000313" key="3">
    <source>
        <dbReference type="Proteomes" id="UP000235371"/>
    </source>
</evidence>
<gene>
    <name evidence="2" type="ORF">K444DRAFT_716508</name>
</gene>
<dbReference type="EMBL" id="KZ613782">
    <property type="protein sequence ID" value="PMD63424.1"/>
    <property type="molecule type" value="Genomic_DNA"/>
</dbReference>
<dbReference type="OrthoDB" id="10436596at2759"/>
<dbReference type="InParanoid" id="A0A2J6TK85"/>
<organism evidence="2 3">
    <name type="scientific">Hyaloscypha bicolor E</name>
    <dbReference type="NCBI Taxonomy" id="1095630"/>
    <lineage>
        <taxon>Eukaryota</taxon>
        <taxon>Fungi</taxon>
        <taxon>Dikarya</taxon>
        <taxon>Ascomycota</taxon>
        <taxon>Pezizomycotina</taxon>
        <taxon>Leotiomycetes</taxon>
        <taxon>Helotiales</taxon>
        <taxon>Hyaloscyphaceae</taxon>
        <taxon>Hyaloscypha</taxon>
        <taxon>Hyaloscypha bicolor</taxon>
    </lineage>
</organism>
<feature type="region of interest" description="Disordered" evidence="1">
    <location>
        <begin position="145"/>
        <end position="164"/>
    </location>
</feature>
<dbReference type="Proteomes" id="UP000235371">
    <property type="component" value="Unassembled WGS sequence"/>
</dbReference>
<dbReference type="RefSeq" id="XP_024740328.1">
    <property type="nucleotide sequence ID" value="XM_024888386.1"/>
</dbReference>
<dbReference type="AlphaFoldDB" id="A0A2J6TK85"/>
<dbReference type="GeneID" id="36596462"/>
<accession>A0A2J6TK85</accession>
<evidence type="ECO:0000256" key="1">
    <source>
        <dbReference type="SAM" id="MobiDB-lite"/>
    </source>
</evidence>